<reference evidence="1 2" key="1">
    <citation type="submission" date="2020-02" db="EMBL/GenBank/DDBJ databases">
        <title>Broccoli isolated Pseudomonas sp.</title>
        <authorList>
            <person name="Fujikawa T."/>
            <person name="Sawada H."/>
        </authorList>
    </citation>
    <scope>NUCLEOTIDE SEQUENCE [LARGE SCALE GENOMIC DNA]</scope>
    <source>
        <strain evidence="1 2">MAFF212428</strain>
    </source>
</reference>
<proteinExistence type="predicted"/>
<comment type="caution">
    <text evidence="1">The sequence shown here is derived from an EMBL/GenBank/DDBJ whole genome shotgun (WGS) entry which is preliminary data.</text>
</comment>
<dbReference type="Proteomes" id="UP000480410">
    <property type="component" value="Unassembled WGS sequence"/>
</dbReference>
<gene>
    <name evidence="1" type="ORF">G3435_20940</name>
</gene>
<name>A0A6M0D0Q1_9PSED</name>
<evidence type="ECO:0000313" key="1">
    <source>
        <dbReference type="EMBL" id="NER61754.1"/>
    </source>
</evidence>
<protein>
    <submittedName>
        <fullName evidence="1">Uncharacterized protein</fullName>
    </submittedName>
</protein>
<organism evidence="1 2">
    <name type="scientific">Pseudomonas brassicae</name>
    <dbReference type="NCBI Taxonomy" id="2708063"/>
    <lineage>
        <taxon>Bacteria</taxon>
        <taxon>Pseudomonadati</taxon>
        <taxon>Pseudomonadota</taxon>
        <taxon>Gammaproteobacteria</taxon>
        <taxon>Pseudomonadales</taxon>
        <taxon>Pseudomonadaceae</taxon>
        <taxon>Pseudomonas</taxon>
    </lineage>
</organism>
<dbReference type="EMBL" id="JAAHBV010000527">
    <property type="protein sequence ID" value="NER61754.1"/>
    <property type="molecule type" value="Genomic_DNA"/>
</dbReference>
<accession>A0A6M0D0Q1</accession>
<evidence type="ECO:0000313" key="2">
    <source>
        <dbReference type="Proteomes" id="UP000480410"/>
    </source>
</evidence>
<dbReference type="AlphaFoldDB" id="A0A6M0D0Q1"/>
<sequence>MDQSGKDEACVCVVESVQVTLESAPAQGWVLLGTLENHYVANAETQKGKRAGRNFLSPQVLSPYNWIGFQSVDKEPATLTVYADHAGLGGYHALGTMTLYKGNVQKMQINSTMREADGLFPAGVSSGCTFRVFGYT</sequence>